<dbReference type="SUPFAM" id="SSF103473">
    <property type="entry name" value="MFS general substrate transporter"/>
    <property type="match status" value="1"/>
</dbReference>
<evidence type="ECO:0000259" key="8">
    <source>
        <dbReference type="PROSITE" id="PS50850"/>
    </source>
</evidence>
<feature type="transmembrane region" description="Helical" evidence="7">
    <location>
        <begin position="341"/>
        <end position="361"/>
    </location>
</feature>
<dbReference type="InterPro" id="IPR036259">
    <property type="entry name" value="MFS_trans_sf"/>
</dbReference>
<evidence type="ECO:0000256" key="2">
    <source>
        <dbReference type="ARBA" id="ARBA00022448"/>
    </source>
</evidence>
<feature type="transmembrane region" description="Helical" evidence="7">
    <location>
        <begin position="402"/>
        <end position="422"/>
    </location>
</feature>
<feature type="transmembrane region" description="Helical" evidence="7">
    <location>
        <begin position="89"/>
        <end position="109"/>
    </location>
</feature>
<evidence type="ECO:0000256" key="6">
    <source>
        <dbReference type="ARBA" id="ARBA00037968"/>
    </source>
</evidence>
<dbReference type="GO" id="GO:0022857">
    <property type="term" value="F:transmembrane transporter activity"/>
    <property type="evidence" value="ECO:0007669"/>
    <property type="project" value="InterPro"/>
</dbReference>
<dbReference type="PANTHER" id="PTHR43791:SF40">
    <property type="entry name" value="THIAMINE PATHWAY TRANSPORTER THI73"/>
    <property type="match status" value="1"/>
</dbReference>
<evidence type="ECO:0000256" key="1">
    <source>
        <dbReference type="ARBA" id="ARBA00004141"/>
    </source>
</evidence>
<feature type="transmembrane region" description="Helical" evidence="7">
    <location>
        <begin position="116"/>
        <end position="135"/>
    </location>
</feature>
<dbReference type="EMBL" id="QZAR01000081">
    <property type="protein sequence ID" value="THW89491.1"/>
    <property type="molecule type" value="Genomic_DNA"/>
</dbReference>
<evidence type="ECO:0000256" key="4">
    <source>
        <dbReference type="ARBA" id="ARBA00022989"/>
    </source>
</evidence>
<comment type="similarity">
    <text evidence="6">Belongs to the major facilitator superfamily. Allantoate permease family.</text>
</comment>
<keyword evidence="5 7" id="KW-0472">Membrane</keyword>
<comment type="caution">
    <text evidence="9">The sequence shown here is derived from an EMBL/GenBank/DDBJ whole genome shotgun (WGS) entry which is preliminary data.</text>
</comment>
<evidence type="ECO:0000256" key="7">
    <source>
        <dbReference type="SAM" id="Phobius"/>
    </source>
</evidence>
<dbReference type="Gene3D" id="1.20.1250.20">
    <property type="entry name" value="MFS general substrate transporter like domains"/>
    <property type="match status" value="2"/>
</dbReference>
<feature type="transmembrane region" description="Helical" evidence="7">
    <location>
        <begin position="367"/>
        <end position="390"/>
    </location>
</feature>
<sequence>MSTNNEESYVTPEDADHALKFLAKSGSNDEPVFDQTRLKALRRRVDWQIIPLFFLCYTMSFLDKVILNYGAVMGLNKDLHLTGNQFSNVGTFFFVVLLVAEIPNGLILNKIPAAKWLGISVILWGVSTACTAAATDYHTLLTARLFLAIFEASMAPCLMLLTSQWYTKSEQAPRFAIFYTGLGAGQILGGVISFAFQHVNDLSFSSWRIMFVTLGCVTIIIGSMTVFYIPDTPMQAKFLSNAEKVALLNHVSINQTGIENHHFKIGQVWELILDPQIWLLMIMIALVCIPSGVISLYSSTLLKNFGYTPRIAALLNSPSGVVSIISSVVSGVGIRYYSQRWLWIIGLTIIGAIGAALMLFIPQGSHGGLLAGIYLINTVTATLPITYQWVASNVAGHTKRPFAMGMISAAFALGNVIGPQTFQAKDAPYYKPARVTIFATQIGGALIVVLTWCYYRKVNARRDRKHVVRRHEELSDEEKWSSMTDKENLSFRYVY</sequence>
<feature type="transmembrane region" description="Helical" evidence="7">
    <location>
        <begin position="434"/>
        <end position="455"/>
    </location>
</feature>
<feature type="transmembrane region" description="Helical" evidence="7">
    <location>
        <begin position="277"/>
        <end position="299"/>
    </location>
</feature>
<protein>
    <submittedName>
        <fullName evidence="9">Putative MFS transporter</fullName>
    </submittedName>
</protein>
<feature type="transmembrane region" description="Helical" evidence="7">
    <location>
        <begin position="49"/>
        <end position="69"/>
    </location>
</feature>
<evidence type="ECO:0000256" key="5">
    <source>
        <dbReference type="ARBA" id="ARBA00023136"/>
    </source>
</evidence>
<feature type="domain" description="Major facilitator superfamily (MFS) profile" evidence="8">
    <location>
        <begin position="49"/>
        <end position="459"/>
    </location>
</feature>
<organism evidence="9 10">
    <name type="scientific">Aureobasidium pullulans</name>
    <name type="common">Black yeast</name>
    <name type="synonym">Pullularia pullulans</name>
    <dbReference type="NCBI Taxonomy" id="5580"/>
    <lineage>
        <taxon>Eukaryota</taxon>
        <taxon>Fungi</taxon>
        <taxon>Dikarya</taxon>
        <taxon>Ascomycota</taxon>
        <taxon>Pezizomycotina</taxon>
        <taxon>Dothideomycetes</taxon>
        <taxon>Dothideomycetidae</taxon>
        <taxon>Dothideales</taxon>
        <taxon>Saccotheciaceae</taxon>
        <taxon>Aureobasidium</taxon>
    </lineage>
</organism>
<evidence type="ECO:0000256" key="3">
    <source>
        <dbReference type="ARBA" id="ARBA00022692"/>
    </source>
</evidence>
<dbReference type="PROSITE" id="PS50850">
    <property type="entry name" value="MFS"/>
    <property type="match status" value="1"/>
</dbReference>
<reference evidence="9 10" key="1">
    <citation type="submission" date="2018-10" db="EMBL/GenBank/DDBJ databases">
        <title>Fifty Aureobasidium pullulans genomes reveal a recombining polyextremotolerant generalist.</title>
        <authorList>
            <person name="Gostincar C."/>
            <person name="Turk M."/>
            <person name="Zajc J."/>
            <person name="Gunde-Cimerman N."/>
        </authorList>
    </citation>
    <scope>NUCLEOTIDE SEQUENCE [LARGE SCALE GENOMIC DNA]</scope>
    <source>
        <strain evidence="9 10">EXF-10507</strain>
    </source>
</reference>
<dbReference type="AlphaFoldDB" id="A0A4S9B972"/>
<feature type="transmembrane region" description="Helical" evidence="7">
    <location>
        <begin position="175"/>
        <end position="196"/>
    </location>
</feature>
<dbReference type="InterPro" id="IPR011701">
    <property type="entry name" value="MFS"/>
</dbReference>
<keyword evidence="2" id="KW-0813">Transport</keyword>
<dbReference type="InterPro" id="IPR020846">
    <property type="entry name" value="MFS_dom"/>
</dbReference>
<evidence type="ECO:0000313" key="10">
    <source>
        <dbReference type="Proteomes" id="UP000304928"/>
    </source>
</evidence>
<proteinExistence type="inferred from homology"/>
<gene>
    <name evidence="9" type="ORF">D6D15_05213</name>
</gene>
<feature type="transmembrane region" description="Helical" evidence="7">
    <location>
        <begin position="311"/>
        <end position="334"/>
    </location>
</feature>
<evidence type="ECO:0000313" key="9">
    <source>
        <dbReference type="EMBL" id="THW89491.1"/>
    </source>
</evidence>
<dbReference type="FunFam" id="1.20.1250.20:FF:000064">
    <property type="entry name" value="MFS allantoate transporter"/>
    <property type="match status" value="1"/>
</dbReference>
<comment type="subcellular location">
    <subcellularLocation>
        <location evidence="1">Membrane</location>
        <topology evidence="1">Multi-pass membrane protein</topology>
    </subcellularLocation>
</comment>
<keyword evidence="4 7" id="KW-1133">Transmembrane helix</keyword>
<name>A0A4S9B972_AURPU</name>
<feature type="transmembrane region" description="Helical" evidence="7">
    <location>
        <begin position="208"/>
        <end position="229"/>
    </location>
</feature>
<keyword evidence="3 7" id="KW-0812">Transmembrane</keyword>
<feature type="transmembrane region" description="Helical" evidence="7">
    <location>
        <begin position="141"/>
        <end position="163"/>
    </location>
</feature>
<dbReference type="PANTHER" id="PTHR43791">
    <property type="entry name" value="PERMEASE-RELATED"/>
    <property type="match status" value="1"/>
</dbReference>
<dbReference type="GO" id="GO:0016020">
    <property type="term" value="C:membrane"/>
    <property type="evidence" value="ECO:0007669"/>
    <property type="project" value="UniProtKB-SubCell"/>
</dbReference>
<accession>A0A4S9B972</accession>
<dbReference type="Proteomes" id="UP000304928">
    <property type="component" value="Unassembled WGS sequence"/>
</dbReference>
<dbReference type="Pfam" id="PF07690">
    <property type="entry name" value="MFS_1"/>
    <property type="match status" value="1"/>
</dbReference>